<dbReference type="PANTHER" id="PTHR45712">
    <property type="entry name" value="AGAP008170-PA"/>
    <property type="match status" value="1"/>
</dbReference>
<keyword evidence="1" id="KW-0433">Leucine-rich repeat</keyword>
<sequence length="835" mass="94546">MGTLIDDTNGLTNTPILASKNNVAKFQPSLNENEPTTTTTTTTISRESTIDKVNVPEENTSLIISQEDLYSTIDDDGDNDNESNSLTADTEDHNKLNSKSDSYTSYIEHELDLPQFERTIFQHHDIQINVPDSKHSLEATETDMEISEILQLPKSYFAYPTTTTSEFKHTNITTTTTNLPDPEVVAAAATAAKSEEKEENTIPPPSPPQQQQQLIPSSGATEQKVNPVSQALKMNTSIKKLKLATSNNIDGATPLIINSPTVNEIKLPTNNSWVLQDYEQLFGTKKFHKEIELAKSLRFADTTNSVCSDLKHEKLIYISTRIINPGKILSFYLKHPPLPPPPSSSTTTTTTTTNTKRDLYIDLIMNNNGCNILLQLIKYIHENETLVESSIDSVHVRISAFYVHQIKVFLNLITEVMKIYQKIKTLGLFVRIHQYENGYVLGAPQEGKVKLPQKLEKLYLANELKLDEFFHLPASIKALGLHNTNLSSLSKFNLCKNLESLHISGETINQTNRLETFPKGFYLLKNIKFEASTIVNFNFEKFIHLTSLSLSNIDFAQSRQLEFPLGLKKLEFIDCSISSHISAFPDSLRVLVITRGKWSTKRNANISRLQKLIVYEVQIKDLTEKINSCFGLFHLEVINCNLNNVETLKFPKIYKLKTLRIAHNDLTDEFDISSQPVHDVNLEGNNNLTLVLLHDKTKILNVSNTNIQHIIGNGLTKLVLNGCNNNNNNNNNKIDWKSFKLSQFVTQLSLQNCQLETFEFESNQEGIELKHLKVLDLSKNKLHSINLVEYENLEDVELSNNELKKLSNDNFPLNIKSINAEKNQIQKLIYKNYIT</sequence>
<dbReference type="PROSITE" id="PS51450">
    <property type="entry name" value="LRR"/>
    <property type="match status" value="1"/>
</dbReference>
<accession>A0A8H6BW55</accession>
<dbReference type="Gene3D" id="3.80.10.10">
    <property type="entry name" value="Ribonuclease Inhibitor"/>
    <property type="match status" value="2"/>
</dbReference>
<feature type="region of interest" description="Disordered" evidence="3">
    <location>
        <begin position="189"/>
        <end position="225"/>
    </location>
</feature>
<dbReference type="InterPro" id="IPR050333">
    <property type="entry name" value="SLRP"/>
</dbReference>
<dbReference type="SUPFAM" id="SSF52075">
    <property type="entry name" value="Outer arm dynein light chain 1"/>
    <property type="match status" value="1"/>
</dbReference>
<evidence type="ECO:0000313" key="5">
    <source>
        <dbReference type="Proteomes" id="UP000536275"/>
    </source>
</evidence>
<keyword evidence="2" id="KW-0677">Repeat</keyword>
<feature type="compositionally biased region" description="Polar residues" evidence="3">
    <location>
        <begin position="214"/>
        <end position="225"/>
    </location>
</feature>
<dbReference type="InterPro" id="IPR001611">
    <property type="entry name" value="Leu-rich_rpt"/>
</dbReference>
<dbReference type="SUPFAM" id="SSF52058">
    <property type="entry name" value="L domain-like"/>
    <property type="match status" value="1"/>
</dbReference>
<protein>
    <submittedName>
        <fullName evidence="4">Uncharacterized protein</fullName>
    </submittedName>
</protein>
<evidence type="ECO:0000256" key="3">
    <source>
        <dbReference type="SAM" id="MobiDB-lite"/>
    </source>
</evidence>
<comment type="caution">
    <text evidence="4">The sequence shown here is derived from an EMBL/GenBank/DDBJ whole genome shotgun (WGS) entry which is preliminary data.</text>
</comment>
<evidence type="ECO:0000256" key="1">
    <source>
        <dbReference type="ARBA" id="ARBA00022614"/>
    </source>
</evidence>
<feature type="region of interest" description="Disordered" evidence="3">
    <location>
        <begin position="57"/>
        <end position="98"/>
    </location>
</feature>
<name>A0A8H6BW55_CANAX</name>
<dbReference type="InterPro" id="IPR032675">
    <property type="entry name" value="LRR_dom_sf"/>
</dbReference>
<dbReference type="EMBL" id="JABWAD010000060">
    <property type="protein sequence ID" value="KAF6063965.1"/>
    <property type="molecule type" value="Genomic_DNA"/>
</dbReference>
<evidence type="ECO:0000256" key="2">
    <source>
        <dbReference type="ARBA" id="ARBA00022737"/>
    </source>
</evidence>
<reference evidence="4 5" key="1">
    <citation type="submission" date="2020-03" db="EMBL/GenBank/DDBJ databases">
        <title>FDA dAtabase for Regulatory Grade micrObial Sequences (FDA-ARGOS): Supporting development and validation of Infectious Disease Dx tests.</title>
        <authorList>
            <person name="Campos J."/>
            <person name="Goldberg B."/>
            <person name="Tallon L."/>
            <person name="Sadzewicz L."/>
            <person name="Vavikolanu K."/>
            <person name="Mehta A."/>
            <person name="Aluvathingal J."/>
            <person name="Nadendla S."/>
            <person name="Nandy P."/>
            <person name="Geyer C."/>
            <person name="Yan Y."/>
            <person name="Sichtig H."/>
        </authorList>
    </citation>
    <scope>NUCLEOTIDE SEQUENCE [LARGE SCALE GENOMIC DNA]</scope>
    <source>
        <strain evidence="4 5">FDAARGOS_656</strain>
    </source>
</reference>
<organism evidence="4 5">
    <name type="scientific">Candida albicans</name>
    <name type="common">Yeast</name>
    <dbReference type="NCBI Taxonomy" id="5476"/>
    <lineage>
        <taxon>Eukaryota</taxon>
        <taxon>Fungi</taxon>
        <taxon>Dikarya</taxon>
        <taxon>Ascomycota</taxon>
        <taxon>Saccharomycotina</taxon>
        <taxon>Pichiomycetes</taxon>
        <taxon>Debaryomycetaceae</taxon>
        <taxon>Candida/Lodderomyces clade</taxon>
        <taxon>Candida</taxon>
    </lineage>
</organism>
<proteinExistence type="predicted"/>
<dbReference type="Proteomes" id="UP000536275">
    <property type="component" value="Unassembled WGS sequence"/>
</dbReference>
<dbReference type="AlphaFoldDB" id="A0A8H6BW55"/>
<evidence type="ECO:0000313" key="4">
    <source>
        <dbReference type="EMBL" id="KAF6063965.1"/>
    </source>
</evidence>
<gene>
    <name evidence="4" type="ORF">FOB64_005552</name>
</gene>
<dbReference type="PANTHER" id="PTHR45712:SF22">
    <property type="entry name" value="INSULIN-LIKE GROWTH FACTOR-BINDING PROTEIN COMPLEX ACID LABILE SUBUNIT"/>
    <property type="match status" value="1"/>
</dbReference>